<dbReference type="Proteomes" id="UP000612055">
    <property type="component" value="Unassembled WGS sequence"/>
</dbReference>
<organism evidence="2 3">
    <name type="scientific">Edaphochlamys debaryana</name>
    <dbReference type="NCBI Taxonomy" id="47281"/>
    <lineage>
        <taxon>Eukaryota</taxon>
        <taxon>Viridiplantae</taxon>
        <taxon>Chlorophyta</taxon>
        <taxon>core chlorophytes</taxon>
        <taxon>Chlorophyceae</taxon>
        <taxon>CS clade</taxon>
        <taxon>Chlamydomonadales</taxon>
        <taxon>Chlamydomonadales incertae sedis</taxon>
        <taxon>Edaphochlamys</taxon>
    </lineage>
</organism>
<feature type="compositionally biased region" description="Pro residues" evidence="1">
    <location>
        <begin position="262"/>
        <end position="272"/>
    </location>
</feature>
<keyword evidence="3" id="KW-1185">Reference proteome</keyword>
<feature type="compositionally biased region" description="Gly residues" evidence="1">
    <location>
        <begin position="468"/>
        <end position="477"/>
    </location>
</feature>
<feature type="region of interest" description="Disordered" evidence="1">
    <location>
        <begin position="1"/>
        <end position="28"/>
    </location>
</feature>
<evidence type="ECO:0000313" key="3">
    <source>
        <dbReference type="Proteomes" id="UP000612055"/>
    </source>
</evidence>
<evidence type="ECO:0000313" key="2">
    <source>
        <dbReference type="EMBL" id="KAG2486996.1"/>
    </source>
</evidence>
<feature type="region of interest" description="Disordered" evidence="1">
    <location>
        <begin position="191"/>
        <end position="361"/>
    </location>
</feature>
<feature type="compositionally biased region" description="Gly residues" evidence="1">
    <location>
        <begin position="191"/>
        <end position="205"/>
    </location>
</feature>
<sequence>MQEVDEWYHENAERIWGPEKPSLEATRDHAKCLRSKKELREYFARYNAKKGQTGSGTGRGEDSPAPGGGPQVSGASDPATGGGGGGTGGGPARYNSHPGSMLTGGSSSALVSGGYSEVALGPPAIDPATGLPIGGLAGGGGGDEGVDPEELLSALQASGGGGGAAGVAALGAAVRQLAAGSLGLGLGGGGGERSGGAAGPGGTGSGLPRSGYGGYSPLASTNPLPPSPGRHVSGTSMDESISIGPGGGGGGGTAGVAARDLPPLPSSPPGARPTPSISRLSHPSGSAPRPASPSSLPRTAAGTAPTASASRSQGAGRGTGHAANPSGLSGVSGRGMDEGEDAAGFDPRAVPSEAEADQYRGNTQRVARWLAGLASTALAEGEEGPGGLGPGPGRGPGWGQLPGSSMDDGDAGAALYGNGYGNGYADGTAADADGAVGRRSLPRQRQQQQPGGGVQGIKPEPLSDGEGLEGTSGGNEPGLGAAAGHKRPRSWGHATETRATRPDGLEAEGRHAAGSAAEADVDAGTAAAPGALGTPRRSGSATAAAGIANVASVGATHSLAFKASANSDLASNPRSISLRHLASLASAGTEDAGGGGGRSPKLVRLDQVLAATRRAVQHRGQGSVTLLGNAGSAGASDANAAGGGGGSGGGSGGGGGGGGGPPAGAGAGRERSPSPVGALGSGRVPSPGGPATAPPPVLSPLPPPPLPASFSLMQGPPPDPFRAPMPSLDLTGMTLPLLAGRDSVNFRSAAPAPAPAPAPSPAPFPHSNVHHAPPPPPPSFGAGLQPRESLEIPRTVSYVAAAMALNTRESVGTAEARLMPPPPPPALAERLSTMRSSTNASVLLAAAGLGPGGSGALGPATREALAGGRQAEEEGQGQVGGGEGGAGAGGSAAGGGAGRAARAGGGGAAAAARAVAPSPEPDLAAADGDVLPVVVYTPDVSPAVLRHVVNGVTVDTVVQVITVQLTLPPSAVEALRMTLPR</sequence>
<feature type="compositionally biased region" description="Pro residues" evidence="1">
    <location>
        <begin position="692"/>
        <end position="707"/>
    </location>
</feature>
<feature type="compositionally biased region" description="Gly residues" evidence="1">
    <location>
        <begin position="384"/>
        <end position="400"/>
    </location>
</feature>
<reference evidence="2" key="1">
    <citation type="journal article" date="2020" name="bioRxiv">
        <title>Comparative genomics of Chlamydomonas.</title>
        <authorList>
            <person name="Craig R.J."/>
            <person name="Hasan A.R."/>
            <person name="Ness R.W."/>
            <person name="Keightley P.D."/>
        </authorList>
    </citation>
    <scope>NUCLEOTIDE SEQUENCE</scope>
    <source>
        <strain evidence="2">CCAP 11/70</strain>
    </source>
</reference>
<feature type="compositionally biased region" description="Basic and acidic residues" evidence="1">
    <location>
        <begin position="495"/>
        <end position="511"/>
    </location>
</feature>
<feature type="compositionally biased region" description="Gly residues" evidence="1">
    <location>
        <begin position="877"/>
        <end position="904"/>
    </location>
</feature>
<comment type="caution">
    <text evidence="2">The sequence shown here is derived from an EMBL/GenBank/DDBJ whole genome shotgun (WGS) entry which is preliminary data.</text>
</comment>
<feature type="compositionally biased region" description="Low complexity" evidence="1">
    <location>
        <begin position="283"/>
        <end position="312"/>
    </location>
</feature>
<feature type="compositionally biased region" description="Gly residues" evidence="1">
    <location>
        <begin position="641"/>
        <end position="667"/>
    </location>
</feature>
<feature type="region of interest" description="Disordered" evidence="1">
    <location>
        <begin position="748"/>
        <end position="785"/>
    </location>
</feature>
<dbReference type="OrthoDB" id="552713at2759"/>
<dbReference type="EMBL" id="JAEHOE010000103">
    <property type="protein sequence ID" value="KAG2486996.1"/>
    <property type="molecule type" value="Genomic_DNA"/>
</dbReference>
<feature type="compositionally biased region" description="Gly residues" evidence="1">
    <location>
        <begin position="244"/>
        <end position="254"/>
    </location>
</feature>
<accession>A0A835XRN6</accession>
<protein>
    <submittedName>
        <fullName evidence="2">Uncharacterized protein</fullName>
    </submittedName>
</protein>
<feature type="compositionally biased region" description="Pro residues" evidence="1">
    <location>
        <begin position="752"/>
        <end position="764"/>
    </location>
</feature>
<feature type="compositionally biased region" description="Low complexity" evidence="1">
    <location>
        <begin position="857"/>
        <end position="869"/>
    </location>
</feature>
<feature type="region of interest" description="Disordered" evidence="1">
    <location>
        <begin position="641"/>
        <end position="727"/>
    </location>
</feature>
<feature type="region of interest" description="Disordered" evidence="1">
    <location>
        <begin position="854"/>
        <end position="904"/>
    </location>
</feature>
<dbReference type="AlphaFoldDB" id="A0A835XRN6"/>
<evidence type="ECO:0000256" key="1">
    <source>
        <dbReference type="SAM" id="MobiDB-lite"/>
    </source>
</evidence>
<name>A0A835XRN6_9CHLO</name>
<feature type="region of interest" description="Disordered" evidence="1">
    <location>
        <begin position="439"/>
        <end position="539"/>
    </location>
</feature>
<feature type="region of interest" description="Disordered" evidence="1">
    <location>
        <begin position="44"/>
        <end position="116"/>
    </location>
</feature>
<feature type="compositionally biased region" description="Low complexity" evidence="1">
    <location>
        <begin position="512"/>
        <end position="531"/>
    </location>
</feature>
<gene>
    <name evidence="2" type="ORF">HYH03_014368</name>
</gene>
<feature type="compositionally biased region" description="Gly residues" evidence="1">
    <location>
        <begin position="80"/>
        <end position="91"/>
    </location>
</feature>
<feature type="region of interest" description="Disordered" evidence="1">
    <location>
        <begin position="377"/>
        <end position="423"/>
    </location>
</feature>
<feature type="compositionally biased region" description="Low complexity" evidence="1">
    <location>
        <begin position="439"/>
        <end position="449"/>
    </location>
</feature>
<proteinExistence type="predicted"/>